<keyword evidence="2" id="KW-1185">Reference proteome</keyword>
<organism evidence="1 2">
    <name type="scientific">Natronobacterium texcoconense</name>
    <dbReference type="NCBI Taxonomy" id="1095778"/>
    <lineage>
        <taxon>Archaea</taxon>
        <taxon>Methanobacteriati</taxon>
        <taxon>Methanobacteriota</taxon>
        <taxon>Stenosarchaea group</taxon>
        <taxon>Halobacteria</taxon>
        <taxon>Halobacteriales</taxon>
        <taxon>Natrialbaceae</taxon>
        <taxon>Natronobacterium</taxon>
    </lineage>
</organism>
<accession>A0A1H1BHC8</accession>
<sequence length="214" mass="22918">MKRRTFVAGASVSGLMALSGCLGVIGMDEHTSTPAGVAATAREETGYEQTNVDEVVVEETVGTDALSEEVVVINHLTEHEKAVGVGPLEQEAAVFVVLSTPQIGLAGQQFNPVEEMSASELVDLLEDDYDDISNVSLEEESSITILEQSTTVSRFSADAVFSGFDLEVDLHVSEAVETDDDLVVTIGVYPQEVRAQEEENVHALMENVTASIEE</sequence>
<evidence type="ECO:0000313" key="1">
    <source>
        <dbReference type="EMBL" id="SDQ51342.1"/>
    </source>
</evidence>
<evidence type="ECO:0000313" key="2">
    <source>
        <dbReference type="Proteomes" id="UP000198848"/>
    </source>
</evidence>
<dbReference type="InterPro" id="IPR045396">
    <property type="entry name" value="DUF6517"/>
</dbReference>
<name>A0A1H1BHC8_NATTX</name>
<dbReference type="Pfam" id="PF20127">
    <property type="entry name" value="DUF6517"/>
    <property type="match status" value="1"/>
</dbReference>
<protein>
    <submittedName>
        <fullName evidence="1">Uncharacterized protein</fullName>
    </submittedName>
</protein>
<dbReference type="AlphaFoldDB" id="A0A1H1BHC8"/>
<dbReference type="EMBL" id="FNLC01000001">
    <property type="protein sequence ID" value="SDQ51342.1"/>
    <property type="molecule type" value="Genomic_DNA"/>
</dbReference>
<reference evidence="2" key="1">
    <citation type="submission" date="2016-10" db="EMBL/GenBank/DDBJ databases">
        <authorList>
            <person name="Varghese N."/>
            <person name="Submissions S."/>
        </authorList>
    </citation>
    <scope>NUCLEOTIDE SEQUENCE [LARGE SCALE GENOMIC DNA]</scope>
    <source>
        <strain evidence="2">DSM 24767</strain>
    </source>
</reference>
<dbReference type="PROSITE" id="PS51257">
    <property type="entry name" value="PROKAR_LIPOPROTEIN"/>
    <property type="match status" value="1"/>
</dbReference>
<proteinExistence type="predicted"/>
<dbReference type="STRING" id="1095778.SAMN04489842_1044"/>
<gene>
    <name evidence="1" type="ORF">SAMN04489842_1044</name>
</gene>
<dbReference type="Proteomes" id="UP000198848">
    <property type="component" value="Unassembled WGS sequence"/>
</dbReference>